<evidence type="ECO:0000313" key="3">
    <source>
        <dbReference type="Proteomes" id="UP000271624"/>
    </source>
</evidence>
<dbReference type="CDD" id="cd01949">
    <property type="entry name" value="GGDEF"/>
    <property type="match status" value="1"/>
</dbReference>
<protein>
    <recommendedName>
        <fullName evidence="1">GGDEF domain-containing protein</fullName>
    </recommendedName>
</protein>
<dbReference type="Gene3D" id="3.30.70.270">
    <property type="match status" value="1"/>
</dbReference>
<sequence>MSLETPWEPVPLNSHFYIRHNHLEELIYQELHKDGSLIRIKSPQKTGKTSLVLRLLAYAKTIPYHTVNLDFQLAEEGIFTSLNKLLLWFGANVSQQLHIASMIKEYYDEFIGEKVNCTIYFQEYLLKQVNKPVVLVLNELNRLFEYPAVAQDFLALLRSWYEEAKHNDGFKQLRFILVYSTEIYIHLNINQSPFNVGLPVNLPEFTVEQIQHLANVHNLNWEGKVGKSNAFELHALVGGHPYLIRLTLYDLAMHSDNSLNYLLEQAPTISGIYSTYLRGLLAQVTKNPEFAAALQQLINNGGKARLNHLLAYKLQSLGLVNINNLDCTFSCELYRKYFSYQNLAELNVWQYMKNLQQDNQYLVQLSNSDYITTLGNERYFETSLNQVWSMVAEEEAPLSLILLDIDHLKIFNKYKGWESGNSSIQKVANVIHDVTISFYTVGTFTIRTARFGGGEFGIILPGRTPEIAFDIAESIRKQVMNLAIAHDNLVMSGLSAPMLTVSLGIASTFIDDDISPNRLIQATRNALYQSKRNGRNSISFSTIYNCGFDIPSSQTQY</sequence>
<dbReference type="PANTHER" id="PTHR45138">
    <property type="entry name" value="REGULATORY COMPONENTS OF SENSORY TRANSDUCTION SYSTEM"/>
    <property type="match status" value="1"/>
</dbReference>
<dbReference type="SMART" id="SM00267">
    <property type="entry name" value="GGDEF"/>
    <property type="match status" value="1"/>
</dbReference>
<reference evidence="2" key="1">
    <citation type="submission" date="2018-12" db="EMBL/GenBank/DDBJ databases">
        <authorList>
            <person name="Will S."/>
            <person name="Neumann-Schaal M."/>
            <person name="Henke P."/>
        </authorList>
    </citation>
    <scope>NUCLEOTIDE SEQUENCE</scope>
    <source>
        <strain evidence="2">PCC 7102</strain>
    </source>
</reference>
<dbReference type="GO" id="GO:0043709">
    <property type="term" value="P:cell adhesion involved in single-species biofilm formation"/>
    <property type="evidence" value="ECO:0007669"/>
    <property type="project" value="TreeGrafter"/>
</dbReference>
<feature type="domain" description="GGDEF" evidence="1">
    <location>
        <begin position="396"/>
        <end position="543"/>
    </location>
</feature>
<dbReference type="Pfam" id="PF00990">
    <property type="entry name" value="GGDEF"/>
    <property type="match status" value="1"/>
</dbReference>
<dbReference type="RefSeq" id="WP_127082793.1">
    <property type="nucleotide sequence ID" value="NZ_RSCL01000010.1"/>
</dbReference>
<dbReference type="InterPro" id="IPR050469">
    <property type="entry name" value="Diguanylate_Cyclase"/>
</dbReference>
<dbReference type="NCBIfam" id="TIGR00254">
    <property type="entry name" value="GGDEF"/>
    <property type="match status" value="1"/>
</dbReference>
<dbReference type="GO" id="GO:0052621">
    <property type="term" value="F:diguanylate cyclase activity"/>
    <property type="evidence" value="ECO:0007669"/>
    <property type="project" value="TreeGrafter"/>
</dbReference>
<name>A0A433VFF1_9CYAN</name>
<dbReference type="AlphaFoldDB" id="A0A433VFF1"/>
<evidence type="ECO:0000313" key="2">
    <source>
        <dbReference type="EMBL" id="RUT04831.1"/>
    </source>
</evidence>
<keyword evidence="3" id="KW-1185">Reference proteome</keyword>
<evidence type="ECO:0000259" key="1">
    <source>
        <dbReference type="PROSITE" id="PS50887"/>
    </source>
</evidence>
<dbReference type="InterPro" id="IPR027417">
    <property type="entry name" value="P-loop_NTPase"/>
</dbReference>
<dbReference type="InterPro" id="IPR043128">
    <property type="entry name" value="Rev_trsase/Diguanyl_cyclase"/>
</dbReference>
<dbReference type="GO" id="GO:1902201">
    <property type="term" value="P:negative regulation of bacterial-type flagellum-dependent cell motility"/>
    <property type="evidence" value="ECO:0007669"/>
    <property type="project" value="TreeGrafter"/>
</dbReference>
<comment type="caution">
    <text evidence="2">The sequence shown here is derived from an EMBL/GenBank/DDBJ whole genome shotgun (WGS) entry which is preliminary data.</text>
</comment>
<dbReference type="InterPro" id="IPR000160">
    <property type="entry name" value="GGDEF_dom"/>
</dbReference>
<dbReference type="InterPro" id="IPR029787">
    <property type="entry name" value="Nucleotide_cyclase"/>
</dbReference>
<dbReference type="SUPFAM" id="SSF52540">
    <property type="entry name" value="P-loop containing nucleoside triphosphate hydrolases"/>
    <property type="match status" value="1"/>
</dbReference>
<proteinExistence type="predicted"/>
<dbReference type="EMBL" id="RSCL01000010">
    <property type="protein sequence ID" value="RUT04831.1"/>
    <property type="molecule type" value="Genomic_DNA"/>
</dbReference>
<organism evidence="2 3">
    <name type="scientific">Dulcicalothrix desertica PCC 7102</name>
    <dbReference type="NCBI Taxonomy" id="232991"/>
    <lineage>
        <taxon>Bacteria</taxon>
        <taxon>Bacillati</taxon>
        <taxon>Cyanobacteriota</taxon>
        <taxon>Cyanophyceae</taxon>
        <taxon>Nostocales</taxon>
        <taxon>Calotrichaceae</taxon>
        <taxon>Dulcicalothrix</taxon>
    </lineage>
</organism>
<dbReference type="PANTHER" id="PTHR45138:SF9">
    <property type="entry name" value="DIGUANYLATE CYCLASE DGCM-RELATED"/>
    <property type="match status" value="1"/>
</dbReference>
<reference evidence="2" key="2">
    <citation type="journal article" date="2019" name="Genome Biol. Evol.">
        <title>Day and night: Metabolic profiles and evolutionary relationships of six axenic non-marine cyanobacteria.</title>
        <authorList>
            <person name="Will S.E."/>
            <person name="Henke P."/>
            <person name="Boedeker C."/>
            <person name="Huang S."/>
            <person name="Brinkmann H."/>
            <person name="Rohde M."/>
            <person name="Jarek M."/>
            <person name="Friedl T."/>
            <person name="Seufert S."/>
            <person name="Schumacher M."/>
            <person name="Overmann J."/>
            <person name="Neumann-Schaal M."/>
            <person name="Petersen J."/>
        </authorList>
    </citation>
    <scope>NUCLEOTIDE SEQUENCE [LARGE SCALE GENOMIC DNA]</scope>
    <source>
        <strain evidence="2">PCC 7102</strain>
    </source>
</reference>
<dbReference type="OrthoDB" id="5522963at2"/>
<dbReference type="GO" id="GO:0005886">
    <property type="term" value="C:plasma membrane"/>
    <property type="evidence" value="ECO:0007669"/>
    <property type="project" value="TreeGrafter"/>
</dbReference>
<dbReference type="Pfam" id="PF14516">
    <property type="entry name" value="AAA_35"/>
    <property type="match status" value="1"/>
</dbReference>
<dbReference type="Proteomes" id="UP000271624">
    <property type="component" value="Unassembled WGS sequence"/>
</dbReference>
<dbReference type="SUPFAM" id="SSF55073">
    <property type="entry name" value="Nucleotide cyclase"/>
    <property type="match status" value="1"/>
</dbReference>
<gene>
    <name evidence="2" type="ORF">DSM106972_044000</name>
</gene>
<dbReference type="Gene3D" id="3.40.50.300">
    <property type="entry name" value="P-loop containing nucleotide triphosphate hydrolases"/>
    <property type="match status" value="1"/>
</dbReference>
<accession>A0A433VFF1</accession>
<dbReference type="PROSITE" id="PS50887">
    <property type="entry name" value="GGDEF"/>
    <property type="match status" value="1"/>
</dbReference>